<feature type="transmembrane region" description="Helical" evidence="1">
    <location>
        <begin position="39"/>
        <end position="62"/>
    </location>
</feature>
<proteinExistence type="predicted"/>
<reference evidence="2 3" key="1">
    <citation type="journal article" date="2021" name="Sci. Rep.">
        <title>The distribution of antibiotic resistance genes in chicken gut microbiota commensals.</title>
        <authorList>
            <person name="Juricova H."/>
            <person name="Matiasovicova J."/>
            <person name="Kubasova T."/>
            <person name="Cejkova D."/>
            <person name="Rychlik I."/>
        </authorList>
    </citation>
    <scope>NUCLEOTIDE SEQUENCE [LARGE SCALE GENOMIC DNA]</scope>
    <source>
        <strain evidence="2 3">An810</strain>
    </source>
</reference>
<evidence type="ECO:0000256" key="1">
    <source>
        <dbReference type="SAM" id="Phobius"/>
    </source>
</evidence>
<comment type="caution">
    <text evidence="2">The sequence shown here is derived from an EMBL/GenBank/DDBJ whole genome shotgun (WGS) entry which is preliminary data.</text>
</comment>
<keyword evidence="1" id="KW-0472">Membrane</keyword>
<sequence>MLNLFFVLAIASFVLFILILVARVQLIKHYRRVTNASRFTVFLSWLLIIIFFGSLGGIVYGVGHPNALPHFHYNRHKQETLQTKLQQKEAKQKAKQKVAKLEKKVKFAYTPVNPKLDGNGEAKVKFILPRQTTVRVIGAHSGVIYATFSS</sequence>
<gene>
    <name evidence="2" type="ORF">H5993_02050</name>
</gene>
<organism evidence="2 3">
    <name type="scientific">Limosilactobacillus alvi</name>
    <dbReference type="NCBI Taxonomy" id="990412"/>
    <lineage>
        <taxon>Bacteria</taxon>
        <taxon>Bacillati</taxon>
        <taxon>Bacillota</taxon>
        <taxon>Bacilli</taxon>
        <taxon>Lactobacillales</taxon>
        <taxon>Lactobacillaceae</taxon>
        <taxon>Limosilactobacillus</taxon>
    </lineage>
</organism>
<name>A0ABS2EMD8_9LACO</name>
<dbReference type="Proteomes" id="UP000776629">
    <property type="component" value="Unassembled WGS sequence"/>
</dbReference>
<protein>
    <submittedName>
        <fullName evidence="2">Uncharacterized protein</fullName>
    </submittedName>
</protein>
<dbReference type="EMBL" id="JACJJQ010000006">
    <property type="protein sequence ID" value="MBM6753550.1"/>
    <property type="molecule type" value="Genomic_DNA"/>
</dbReference>
<keyword evidence="1" id="KW-0812">Transmembrane</keyword>
<feature type="transmembrane region" description="Helical" evidence="1">
    <location>
        <begin position="6"/>
        <end position="27"/>
    </location>
</feature>
<evidence type="ECO:0000313" key="2">
    <source>
        <dbReference type="EMBL" id="MBM6753550.1"/>
    </source>
</evidence>
<accession>A0ABS2EMD8</accession>
<keyword evidence="3" id="KW-1185">Reference proteome</keyword>
<evidence type="ECO:0000313" key="3">
    <source>
        <dbReference type="Proteomes" id="UP000776629"/>
    </source>
</evidence>
<keyword evidence="1" id="KW-1133">Transmembrane helix</keyword>
<dbReference type="RefSeq" id="WP_204776028.1">
    <property type="nucleotide sequence ID" value="NZ_JACJJQ010000006.1"/>
</dbReference>